<dbReference type="Proteomes" id="UP001152799">
    <property type="component" value="Chromosome 10"/>
</dbReference>
<dbReference type="InterPro" id="IPR009462">
    <property type="entry name" value="CHD_II_SANT-like"/>
</dbReference>
<evidence type="ECO:0000256" key="1">
    <source>
        <dbReference type="ARBA" id="ARBA00023242"/>
    </source>
</evidence>
<gene>
    <name evidence="4" type="ORF">CEUTPL_LOCUS1976</name>
</gene>
<dbReference type="PANTHER" id="PTHR45623">
    <property type="entry name" value="CHROMODOMAIN-HELICASE-DNA-BINDING PROTEIN 3-RELATED-RELATED"/>
    <property type="match status" value="1"/>
</dbReference>
<evidence type="ECO:0000256" key="2">
    <source>
        <dbReference type="SAM" id="MobiDB-lite"/>
    </source>
</evidence>
<dbReference type="GO" id="GO:0042393">
    <property type="term" value="F:histone binding"/>
    <property type="evidence" value="ECO:0007669"/>
    <property type="project" value="TreeGrafter"/>
</dbReference>
<dbReference type="Gene3D" id="1.10.10.60">
    <property type="entry name" value="Homeodomain-like"/>
    <property type="match status" value="1"/>
</dbReference>
<dbReference type="OrthoDB" id="6744621at2759"/>
<proteinExistence type="predicted"/>
<dbReference type="Pfam" id="PF06461">
    <property type="entry name" value="CHDII_SANT-like"/>
    <property type="match status" value="1"/>
</dbReference>
<protein>
    <recommendedName>
        <fullName evidence="3">CHD subfamily II SANT-like domain-containing protein</fullName>
    </recommendedName>
</protein>
<reference evidence="4" key="1">
    <citation type="submission" date="2022-01" db="EMBL/GenBank/DDBJ databases">
        <authorList>
            <person name="King R."/>
        </authorList>
    </citation>
    <scope>NUCLEOTIDE SEQUENCE</scope>
</reference>
<dbReference type="PANTHER" id="PTHR45623:SF17">
    <property type="entry name" value="CHROMODOMAIN-HELICASE-DNA-BINDING PROTEIN 3-RELATED"/>
    <property type="match status" value="1"/>
</dbReference>
<dbReference type="GO" id="GO:0003682">
    <property type="term" value="F:chromatin binding"/>
    <property type="evidence" value="ECO:0007669"/>
    <property type="project" value="TreeGrafter"/>
</dbReference>
<feature type="region of interest" description="Disordered" evidence="2">
    <location>
        <begin position="186"/>
        <end position="281"/>
    </location>
</feature>
<dbReference type="GO" id="GO:0140658">
    <property type="term" value="F:ATP-dependent chromatin remodeler activity"/>
    <property type="evidence" value="ECO:0007669"/>
    <property type="project" value="TreeGrafter"/>
</dbReference>
<dbReference type="GO" id="GO:0016887">
    <property type="term" value="F:ATP hydrolysis activity"/>
    <property type="evidence" value="ECO:0007669"/>
    <property type="project" value="TreeGrafter"/>
</dbReference>
<evidence type="ECO:0000259" key="3">
    <source>
        <dbReference type="SMART" id="SM01146"/>
    </source>
</evidence>
<sequence length="383" mass="43623">MTIFYSDLSGETDEGQKAVKLDTAESGLSRKRMESQDGKATALPPLLSKVNGNIEVLGFNARQRNAFFNAVMRYGMPPPDAFNSQWLVRDLRRKSEEEFKAYASLFMRHLCESGADNAETFVDGVPREGLSRQHVLTRIGIMSMIRKKVLEFEHINGGCSMPEIIEMKSPDHNQPTNTIRDADMDATTSEMPDNSAAPSATPNDSGETTENVQKPEVDEKNQEMEVEERGAKHVSSAEENESKEIEEMKDENTTEATKPKEVQKETQAQKENTKIESAPPEKRKFMFNIADGGFTELHSLWLNEEKAATLGTQHEIWHRRHDYWLLAAIVVHGYGKWQSILEDSRFGIIHEPFKIDASRSNFLEIKNRFLVRRFKVCIPRISW</sequence>
<dbReference type="InterPro" id="IPR012957">
    <property type="entry name" value="CHD_C2"/>
</dbReference>
<dbReference type="Pfam" id="PF08074">
    <property type="entry name" value="CHDCT2"/>
    <property type="match status" value="1"/>
</dbReference>
<feature type="compositionally biased region" description="Basic and acidic residues" evidence="2">
    <location>
        <begin position="240"/>
        <end position="281"/>
    </location>
</feature>
<evidence type="ECO:0000313" key="5">
    <source>
        <dbReference type="Proteomes" id="UP001152799"/>
    </source>
</evidence>
<feature type="compositionally biased region" description="Polar residues" evidence="2">
    <location>
        <begin position="186"/>
        <end position="212"/>
    </location>
</feature>
<name>A0A9N9QJK1_9CUCU</name>
<dbReference type="GO" id="GO:0000785">
    <property type="term" value="C:chromatin"/>
    <property type="evidence" value="ECO:0007669"/>
    <property type="project" value="TreeGrafter"/>
</dbReference>
<keyword evidence="1" id="KW-0539">Nucleus</keyword>
<keyword evidence="5" id="KW-1185">Reference proteome</keyword>
<evidence type="ECO:0000313" key="4">
    <source>
        <dbReference type="EMBL" id="CAG9761271.1"/>
    </source>
</evidence>
<accession>A0A9N9QJK1</accession>
<dbReference type="SMART" id="SM01146">
    <property type="entry name" value="DUF1086"/>
    <property type="match status" value="1"/>
</dbReference>
<feature type="domain" description="CHD subfamily II SANT-like" evidence="3">
    <location>
        <begin position="6"/>
        <end position="166"/>
    </location>
</feature>
<dbReference type="GO" id="GO:0005634">
    <property type="term" value="C:nucleus"/>
    <property type="evidence" value="ECO:0007669"/>
    <property type="project" value="TreeGrafter"/>
</dbReference>
<dbReference type="GO" id="GO:0003677">
    <property type="term" value="F:DNA binding"/>
    <property type="evidence" value="ECO:0007669"/>
    <property type="project" value="InterPro"/>
</dbReference>
<dbReference type="AlphaFoldDB" id="A0A9N9QJK1"/>
<dbReference type="EMBL" id="OU892286">
    <property type="protein sequence ID" value="CAG9761271.1"/>
    <property type="molecule type" value="Genomic_DNA"/>
</dbReference>
<organism evidence="4 5">
    <name type="scientific">Ceutorhynchus assimilis</name>
    <name type="common">cabbage seed weevil</name>
    <dbReference type="NCBI Taxonomy" id="467358"/>
    <lineage>
        <taxon>Eukaryota</taxon>
        <taxon>Metazoa</taxon>
        <taxon>Ecdysozoa</taxon>
        <taxon>Arthropoda</taxon>
        <taxon>Hexapoda</taxon>
        <taxon>Insecta</taxon>
        <taxon>Pterygota</taxon>
        <taxon>Neoptera</taxon>
        <taxon>Endopterygota</taxon>
        <taxon>Coleoptera</taxon>
        <taxon>Polyphaga</taxon>
        <taxon>Cucujiformia</taxon>
        <taxon>Curculionidae</taxon>
        <taxon>Ceutorhynchinae</taxon>
        <taxon>Ceutorhynchus</taxon>
    </lineage>
</organism>
<feature type="compositionally biased region" description="Basic and acidic residues" evidence="2">
    <location>
        <begin position="213"/>
        <end position="231"/>
    </location>
</feature>